<protein>
    <recommendedName>
        <fullName evidence="6">NFX1-type zinc finger-containing protein 1</fullName>
    </recommendedName>
</protein>
<dbReference type="Pfam" id="PF13087">
    <property type="entry name" value="AAA_12"/>
    <property type="match status" value="1"/>
</dbReference>
<sequence length="955" mass="110637">MSDSNRSQGRLHHISAERRESNAPASRTLSLNVNQRKNCKDNSNNSQCTSNDKSNNSDINNSTKDAHRRSVFERLSVESNKSQNYRLGNITLDQSIRSCQQISNSLPDHKIDIDKISKTNIDKTICADNKVLTLTILPDLSQLSHFATIAEHNAEDLRNGIFEVKFIDYIPNMSDILQQHGVILIESHVFFPSYFHALQSLKCMLSEKINEEHSLPFGKQLSNKRHSLDYEEPDYFKSPSFVKEGFDISCLSSGQHLNKIDISIEVNWLDAHSLGMDDSQHRALITSMKSKLALIQGPPGTGKIVVGLKIAEILLRNEHKWREQDNQGPMLLLSYTNHVLDQFLVEISKLFRNNDAADNVRLGSRSEIEILKKYNLTGKRKAYTYKNESFTTCRGKIRTHTTSESTGKHNVMALNVRTDLKIIIKEHENLQKVRREIQTGIVHQDWLRALRNKDSLILLLNIESITLQVVTTQKHYCKAIDEDFDFDLKYKKYRYDNRSRKYDEEDIQTSEKFPNMYLDMKNLKMVVSSGIIFTNENIKVKLLCTEGMLTKEANSVSNIWFINNAKRWQLYKYWVQQSLIPLNIKIQKCVERYQIAQELYVEKRQKADIIILKKARFIACTTTRAARDKEILKHVSASIFLIEEAAEIPEHHVVACLTSSCQQLIIIGDHQQLRPSYNDYQTARQHKIDISLFERLIRRHFPFKQLEHQHQMRPEISELLVSHIYQTLKNDTNVCEYENVKGIHCNIFLMSHSVFEDQEHDALSKSHKNKLEALFFCELYRYLRIQGYVSSEITVLSTYLDQVRLLRDCIRKVDAELSRKNSHIDVNYTGFSSQQSVRVTSVDNFQGEENEIILLSLVRSNVELLKARSELWNKIVKDAAKRKSIGNRLQLTCQTHKNSTYVSKPEDFKRITYGGCQKPCSVKRQCWHICLRKCHANDPDHEGQCPKKCHVVCKM</sequence>
<dbReference type="InterPro" id="IPR047187">
    <property type="entry name" value="SF1_C_Upf1"/>
</dbReference>
<dbReference type="Proteomes" id="UP000507470">
    <property type="component" value="Unassembled WGS sequence"/>
</dbReference>
<name>A0A6J8EGS3_MYTCO</name>
<evidence type="ECO:0000259" key="2">
    <source>
        <dbReference type="Pfam" id="PF13086"/>
    </source>
</evidence>
<dbReference type="GO" id="GO:0031380">
    <property type="term" value="C:nuclear RNA-directed RNA polymerase complex"/>
    <property type="evidence" value="ECO:0007669"/>
    <property type="project" value="TreeGrafter"/>
</dbReference>
<organism evidence="4 5">
    <name type="scientific">Mytilus coruscus</name>
    <name type="common">Sea mussel</name>
    <dbReference type="NCBI Taxonomy" id="42192"/>
    <lineage>
        <taxon>Eukaryota</taxon>
        <taxon>Metazoa</taxon>
        <taxon>Spiralia</taxon>
        <taxon>Lophotrochozoa</taxon>
        <taxon>Mollusca</taxon>
        <taxon>Bivalvia</taxon>
        <taxon>Autobranchia</taxon>
        <taxon>Pteriomorphia</taxon>
        <taxon>Mytilida</taxon>
        <taxon>Mytiloidea</taxon>
        <taxon>Mytilidae</taxon>
        <taxon>Mytilinae</taxon>
        <taxon>Mytilus</taxon>
    </lineage>
</organism>
<gene>
    <name evidence="4" type="ORF">MCOR_51565</name>
</gene>
<evidence type="ECO:0000259" key="3">
    <source>
        <dbReference type="Pfam" id="PF13087"/>
    </source>
</evidence>
<dbReference type="SUPFAM" id="SSF52540">
    <property type="entry name" value="P-loop containing nucleoside triphosphate hydrolases"/>
    <property type="match status" value="1"/>
</dbReference>
<dbReference type="PANTHER" id="PTHR10887">
    <property type="entry name" value="DNA2/NAM7 HELICASE FAMILY"/>
    <property type="match status" value="1"/>
</dbReference>
<dbReference type="Gene3D" id="3.40.50.300">
    <property type="entry name" value="P-loop containing nucleotide triphosphate hydrolases"/>
    <property type="match status" value="3"/>
</dbReference>
<dbReference type="InterPro" id="IPR027417">
    <property type="entry name" value="P-loop_NTPase"/>
</dbReference>
<evidence type="ECO:0008006" key="6">
    <source>
        <dbReference type="Google" id="ProtNLM"/>
    </source>
</evidence>
<dbReference type="InterPro" id="IPR041677">
    <property type="entry name" value="DNA2/NAM7_AAA_11"/>
</dbReference>
<dbReference type="OrthoDB" id="6145620at2759"/>
<accession>A0A6J8EGS3</accession>
<reference evidence="4 5" key="1">
    <citation type="submission" date="2020-06" db="EMBL/GenBank/DDBJ databases">
        <authorList>
            <person name="Li R."/>
            <person name="Bekaert M."/>
        </authorList>
    </citation>
    <scope>NUCLEOTIDE SEQUENCE [LARGE SCALE GENOMIC DNA]</scope>
    <source>
        <strain evidence="5">wild</strain>
    </source>
</reference>
<dbReference type="EMBL" id="CACVKT020009002">
    <property type="protein sequence ID" value="CAC5419186.1"/>
    <property type="molecule type" value="Genomic_DNA"/>
</dbReference>
<feature type="domain" description="DNA2/NAM7 helicase helicase" evidence="2">
    <location>
        <begin position="276"/>
        <end position="675"/>
    </location>
</feature>
<dbReference type="AlphaFoldDB" id="A0A6J8EGS3"/>
<dbReference type="GO" id="GO:0031048">
    <property type="term" value="P:regulatory ncRNA-mediated heterochromatin formation"/>
    <property type="evidence" value="ECO:0007669"/>
    <property type="project" value="TreeGrafter"/>
</dbReference>
<feature type="region of interest" description="Disordered" evidence="1">
    <location>
        <begin position="1"/>
        <end position="67"/>
    </location>
</feature>
<dbReference type="GO" id="GO:0004386">
    <property type="term" value="F:helicase activity"/>
    <property type="evidence" value="ECO:0007669"/>
    <property type="project" value="InterPro"/>
</dbReference>
<dbReference type="PANTHER" id="PTHR10887:SF341">
    <property type="entry name" value="NFX1-TYPE ZINC FINGER-CONTAINING PROTEIN 1"/>
    <property type="match status" value="1"/>
</dbReference>
<keyword evidence="5" id="KW-1185">Reference proteome</keyword>
<dbReference type="InterPro" id="IPR045055">
    <property type="entry name" value="DNA2/NAM7-like"/>
</dbReference>
<dbReference type="Pfam" id="PF13086">
    <property type="entry name" value="AAA_11"/>
    <property type="match status" value="1"/>
</dbReference>
<feature type="compositionally biased region" description="Polar residues" evidence="1">
    <location>
        <begin position="23"/>
        <end position="48"/>
    </location>
</feature>
<dbReference type="CDD" id="cd18808">
    <property type="entry name" value="SF1_C_Upf1"/>
    <property type="match status" value="1"/>
</dbReference>
<feature type="compositionally biased region" description="Low complexity" evidence="1">
    <location>
        <begin position="49"/>
        <end position="63"/>
    </location>
</feature>
<dbReference type="InterPro" id="IPR041679">
    <property type="entry name" value="DNA2/NAM7-like_C"/>
</dbReference>
<evidence type="ECO:0000313" key="5">
    <source>
        <dbReference type="Proteomes" id="UP000507470"/>
    </source>
</evidence>
<feature type="domain" description="DNA2/NAM7 helicase-like C-terminal" evidence="3">
    <location>
        <begin position="689"/>
        <end position="862"/>
    </location>
</feature>
<evidence type="ECO:0000313" key="4">
    <source>
        <dbReference type="EMBL" id="CAC5419186.1"/>
    </source>
</evidence>
<proteinExistence type="predicted"/>
<evidence type="ECO:0000256" key="1">
    <source>
        <dbReference type="SAM" id="MobiDB-lite"/>
    </source>
</evidence>